<name>A0A0V1FS39_TRIPS</name>
<gene>
    <name evidence="2" type="ORF">T4D_3447</name>
</gene>
<dbReference type="AlphaFoldDB" id="A0A0V1FS39"/>
<keyword evidence="1" id="KW-1133">Transmembrane helix</keyword>
<keyword evidence="3" id="KW-1185">Reference proteome</keyword>
<organism evidence="2 3">
    <name type="scientific">Trichinella pseudospiralis</name>
    <name type="common">Parasitic roundworm</name>
    <dbReference type="NCBI Taxonomy" id="6337"/>
    <lineage>
        <taxon>Eukaryota</taxon>
        <taxon>Metazoa</taxon>
        <taxon>Ecdysozoa</taxon>
        <taxon>Nematoda</taxon>
        <taxon>Enoplea</taxon>
        <taxon>Dorylaimia</taxon>
        <taxon>Trichinellida</taxon>
        <taxon>Trichinellidae</taxon>
        <taxon>Trichinella</taxon>
    </lineage>
</organism>
<proteinExistence type="predicted"/>
<comment type="caution">
    <text evidence="2">The sequence shown here is derived from an EMBL/GenBank/DDBJ whole genome shotgun (WGS) entry which is preliminary data.</text>
</comment>
<accession>A0A0V1FS39</accession>
<reference evidence="2 3" key="1">
    <citation type="submission" date="2015-01" db="EMBL/GenBank/DDBJ databases">
        <title>Evolution of Trichinella species and genotypes.</title>
        <authorList>
            <person name="Korhonen P.K."/>
            <person name="Edoardo P."/>
            <person name="Giuseppe L.R."/>
            <person name="Gasser R.B."/>
        </authorList>
    </citation>
    <scope>NUCLEOTIDE SEQUENCE [LARGE SCALE GENOMIC DNA]</scope>
    <source>
        <strain evidence="2">ISS470</strain>
    </source>
</reference>
<sequence length="59" mass="6541">MSSDNEAIKFPVKQYKRSVHNGIVIIAGFIITTIFIIEFYSSPSEAFSKTAFVIPVSIS</sequence>
<dbReference type="EMBL" id="JYDT01000038">
    <property type="protein sequence ID" value="KRY88807.1"/>
    <property type="molecule type" value="Genomic_DNA"/>
</dbReference>
<protein>
    <submittedName>
        <fullName evidence="2">Uncharacterized protein</fullName>
    </submittedName>
</protein>
<feature type="transmembrane region" description="Helical" evidence="1">
    <location>
        <begin position="21"/>
        <end position="40"/>
    </location>
</feature>
<keyword evidence="1" id="KW-0812">Transmembrane</keyword>
<dbReference type="Proteomes" id="UP000054995">
    <property type="component" value="Unassembled WGS sequence"/>
</dbReference>
<evidence type="ECO:0000313" key="3">
    <source>
        <dbReference type="Proteomes" id="UP000054995"/>
    </source>
</evidence>
<evidence type="ECO:0000313" key="2">
    <source>
        <dbReference type="EMBL" id="KRY88807.1"/>
    </source>
</evidence>
<keyword evidence="1" id="KW-0472">Membrane</keyword>
<evidence type="ECO:0000256" key="1">
    <source>
        <dbReference type="SAM" id="Phobius"/>
    </source>
</evidence>